<evidence type="ECO:0000313" key="2">
    <source>
        <dbReference type="EMBL" id="KAF9584153.1"/>
    </source>
</evidence>
<reference evidence="2" key="1">
    <citation type="journal article" date="2020" name="Fungal Divers.">
        <title>Resolving the Mortierellaceae phylogeny through synthesis of multi-gene phylogenetics and phylogenomics.</title>
        <authorList>
            <person name="Vandepol N."/>
            <person name="Liber J."/>
            <person name="Desiro A."/>
            <person name="Na H."/>
            <person name="Kennedy M."/>
            <person name="Barry K."/>
            <person name="Grigoriev I.V."/>
            <person name="Miller A.N."/>
            <person name="O'Donnell K."/>
            <person name="Stajich J.E."/>
            <person name="Bonito G."/>
        </authorList>
    </citation>
    <scope>NUCLEOTIDE SEQUENCE</scope>
    <source>
        <strain evidence="2">KOD1015</strain>
    </source>
</reference>
<dbReference type="AlphaFoldDB" id="A0A9P6KGL3"/>
<feature type="compositionally biased region" description="Basic and acidic residues" evidence="1">
    <location>
        <begin position="19"/>
        <end position="36"/>
    </location>
</feature>
<dbReference type="Proteomes" id="UP000780801">
    <property type="component" value="Unassembled WGS sequence"/>
</dbReference>
<comment type="caution">
    <text evidence="2">The sequence shown here is derived from an EMBL/GenBank/DDBJ whole genome shotgun (WGS) entry which is preliminary data.</text>
</comment>
<dbReference type="EMBL" id="JAABOA010000489">
    <property type="protein sequence ID" value="KAF9584153.1"/>
    <property type="molecule type" value="Genomic_DNA"/>
</dbReference>
<feature type="compositionally biased region" description="Polar residues" evidence="1">
    <location>
        <begin position="158"/>
        <end position="171"/>
    </location>
</feature>
<feature type="region of interest" description="Disordered" evidence="1">
    <location>
        <begin position="480"/>
        <end position="554"/>
    </location>
</feature>
<feature type="compositionally biased region" description="Basic residues" evidence="1">
    <location>
        <begin position="37"/>
        <end position="58"/>
    </location>
</feature>
<feature type="compositionally biased region" description="Polar residues" evidence="1">
    <location>
        <begin position="98"/>
        <end position="115"/>
    </location>
</feature>
<feature type="region of interest" description="Disordered" evidence="1">
    <location>
        <begin position="247"/>
        <end position="311"/>
    </location>
</feature>
<organism evidence="2 3">
    <name type="scientific">Lunasporangiospora selenospora</name>
    <dbReference type="NCBI Taxonomy" id="979761"/>
    <lineage>
        <taxon>Eukaryota</taxon>
        <taxon>Fungi</taxon>
        <taxon>Fungi incertae sedis</taxon>
        <taxon>Mucoromycota</taxon>
        <taxon>Mortierellomycotina</taxon>
        <taxon>Mortierellomycetes</taxon>
        <taxon>Mortierellales</taxon>
        <taxon>Mortierellaceae</taxon>
        <taxon>Lunasporangiospora</taxon>
    </lineage>
</organism>
<keyword evidence="3" id="KW-1185">Reference proteome</keyword>
<evidence type="ECO:0000313" key="3">
    <source>
        <dbReference type="Proteomes" id="UP000780801"/>
    </source>
</evidence>
<proteinExistence type="predicted"/>
<feature type="compositionally biased region" description="Acidic residues" evidence="1">
    <location>
        <begin position="512"/>
        <end position="526"/>
    </location>
</feature>
<feature type="compositionally biased region" description="Polar residues" evidence="1">
    <location>
        <begin position="342"/>
        <end position="380"/>
    </location>
</feature>
<feature type="compositionally biased region" description="Polar residues" evidence="1">
    <location>
        <begin position="527"/>
        <end position="540"/>
    </location>
</feature>
<feature type="compositionally biased region" description="Low complexity" evidence="1">
    <location>
        <begin position="178"/>
        <end position="203"/>
    </location>
</feature>
<feature type="compositionally biased region" description="Basic and acidic residues" evidence="1">
    <location>
        <begin position="59"/>
        <end position="72"/>
    </location>
</feature>
<feature type="compositionally biased region" description="Low complexity" evidence="1">
    <location>
        <begin position="385"/>
        <end position="402"/>
    </location>
</feature>
<name>A0A9P6KGL3_9FUNG</name>
<feature type="compositionally biased region" description="Polar residues" evidence="1">
    <location>
        <begin position="124"/>
        <end position="134"/>
    </location>
</feature>
<feature type="region of interest" description="Disordered" evidence="1">
    <location>
        <begin position="326"/>
        <end position="409"/>
    </location>
</feature>
<sequence length="554" mass="60068">MLKQQKSYYDSKLRQKKLYDDEKLRQRKMHLEEKRNQRQHRRIERAMKKRKRAAKKAKRADENYEMERKAAEQRLGLDTNMNMNRADGSSILRMPPSHNESYQRNNPLGSLSTNIHHPFHGDRVNSSSCNSSPQDDYHRPIKVESPCQDNRLFKRETNNSYAKNESPTNLNPADPGFSSPSSTSSSIRTSSSSGTSSSSSGSSSSGGGNSNCTSLSSGSAFTYFDVGPPNIGTYFSIGASASHPHTYNPTSNVDSSSSSRGGALTVLTTSHSNDINPYRTFIDSPPSIGRTRRHNTKSPGESNTASSPAIGSPNFNFCSPIRFSPADSGSGDPNHTEFAIVNTGTSTNSSLPNSGIDTPRNNSTIDINVRIPTTPNNSRIETPDANLSSSSNNNPSSARASSPVTNAPASNIRSLVPCVLDESGTDHLLSSSIGASRTEELVARDIVDLDADSSSIHDKPGYNSACGNDGDGDDLCTVRRSPSPDISDNASISDMSFTECETSTPRRTSEMDMQEIDDEECNEDDTSSSVCNSAESQMPSPYTDRDQVRSPTPP</sequence>
<feature type="compositionally biased region" description="Polar residues" evidence="1">
    <location>
        <begin position="266"/>
        <end position="275"/>
    </location>
</feature>
<feature type="compositionally biased region" description="Polar residues" evidence="1">
    <location>
        <begin position="297"/>
        <end position="311"/>
    </location>
</feature>
<evidence type="ECO:0000256" key="1">
    <source>
        <dbReference type="SAM" id="MobiDB-lite"/>
    </source>
</evidence>
<feature type="region of interest" description="Disordered" evidence="1">
    <location>
        <begin position="19"/>
        <end position="211"/>
    </location>
</feature>
<protein>
    <submittedName>
        <fullName evidence="2">Uncharacterized protein</fullName>
    </submittedName>
</protein>
<gene>
    <name evidence="2" type="ORF">BGW38_007409</name>
</gene>
<feature type="compositionally biased region" description="Polar residues" evidence="1">
    <location>
        <begin position="484"/>
        <end position="506"/>
    </location>
</feature>
<accession>A0A9P6KGL3</accession>